<dbReference type="InterPro" id="IPR050204">
    <property type="entry name" value="AraC_XylS_family_regulators"/>
</dbReference>
<evidence type="ECO:0000256" key="2">
    <source>
        <dbReference type="ARBA" id="ARBA00023125"/>
    </source>
</evidence>
<dbReference type="Proteomes" id="UP001279642">
    <property type="component" value="Unassembled WGS sequence"/>
</dbReference>
<dbReference type="SMART" id="SM00342">
    <property type="entry name" value="HTH_ARAC"/>
    <property type="match status" value="1"/>
</dbReference>
<dbReference type="PROSITE" id="PS01124">
    <property type="entry name" value="HTH_ARAC_FAMILY_2"/>
    <property type="match status" value="1"/>
</dbReference>
<evidence type="ECO:0000256" key="1">
    <source>
        <dbReference type="ARBA" id="ARBA00023015"/>
    </source>
</evidence>
<organism evidence="5 6">
    <name type="scientific">Dongia soli</name>
    <dbReference type="NCBI Taxonomy" id="600628"/>
    <lineage>
        <taxon>Bacteria</taxon>
        <taxon>Pseudomonadati</taxon>
        <taxon>Pseudomonadota</taxon>
        <taxon>Alphaproteobacteria</taxon>
        <taxon>Rhodospirillales</taxon>
        <taxon>Dongiaceae</taxon>
        <taxon>Dongia</taxon>
    </lineage>
</organism>
<dbReference type="InterPro" id="IPR018060">
    <property type="entry name" value="HTH_AraC"/>
</dbReference>
<feature type="domain" description="HTH araC/xylS-type" evidence="4">
    <location>
        <begin position="358"/>
        <end position="456"/>
    </location>
</feature>
<dbReference type="Pfam" id="PF12833">
    <property type="entry name" value="HTH_18"/>
    <property type="match status" value="1"/>
</dbReference>
<dbReference type="EMBL" id="JAXCLW010000022">
    <property type="protein sequence ID" value="MDY0885919.1"/>
    <property type="molecule type" value="Genomic_DNA"/>
</dbReference>
<dbReference type="PROSITE" id="PS00041">
    <property type="entry name" value="HTH_ARAC_FAMILY_1"/>
    <property type="match status" value="1"/>
</dbReference>
<evidence type="ECO:0000313" key="5">
    <source>
        <dbReference type="EMBL" id="MDY0885919.1"/>
    </source>
</evidence>
<evidence type="ECO:0000256" key="3">
    <source>
        <dbReference type="ARBA" id="ARBA00023163"/>
    </source>
</evidence>
<proteinExistence type="predicted"/>
<dbReference type="PANTHER" id="PTHR46796">
    <property type="entry name" value="HTH-TYPE TRANSCRIPTIONAL ACTIVATOR RHAS-RELATED"/>
    <property type="match status" value="1"/>
</dbReference>
<dbReference type="InterPro" id="IPR009057">
    <property type="entry name" value="Homeodomain-like_sf"/>
</dbReference>
<dbReference type="InterPro" id="IPR029016">
    <property type="entry name" value="GAF-like_dom_sf"/>
</dbReference>
<dbReference type="InterPro" id="IPR020449">
    <property type="entry name" value="Tscrpt_reg_AraC-type_HTH"/>
</dbReference>
<keyword evidence="2" id="KW-0238">DNA-binding</keyword>
<dbReference type="RefSeq" id="WP_320510995.1">
    <property type="nucleotide sequence ID" value="NZ_JAXCLW010000022.1"/>
</dbReference>
<evidence type="ECO:0000313" key="6">
    <source>
        <dbReference type="Proteomes" id="UP001279642"/>
    </source>
</evidence>
<dbReference type="SUPFAM" id="SSF46689">
    <property type="entry name" value="Homeodomain-like"/>
    <property type="match status" value="2"/>
</dbReference>
<keyword evidence="6" id="KW-1185">Reference proteome</keyword>
<keyword evidence="3" id="KW-0804">Transcription</keyword>
<dbReference type="PRINTS" id="PR00032">
    <property type="entry name" value="HTHARAC"/>
</dbReference>
<dbReference type="InterPro" id="IPR018062">
    <property type="entry name" value="HTH_AraC-typ_CS"/>
</dbReference>
<name>A0ABU5EJ17_9PROT</name>
<accession>A0ABU5EJ17</accession>
<evidence type="ECO:0000259" key="4">
    <source>
        <dbReference type="PROSITE" id="PS01124"/>
    </source>
</evidence>
<dbReference type="Gene3D" id="3.30.450.40">
    <property type="match status" value="1"/>
</dbReference>
<reference evidence="5 6" key="1">
    <citation type="journal article" date="2016" name="Antonie Van Leeuwenhoek">
        <title>Dongia soli sp. nov., isolated from soil from Dokdo, Korea.</title>
        <authorList>
            <person name="Kim D.U."/>
            <person name="Lee H."/>
            <person name="Kim H."/>
            <person name="Kim S.G."/>
            <person name="Ka J.O."/>
        </authorList>
    </citation>
    <scope>NUCLEOTIDE SEQUENCE [LARGE SCALE GENOMIC DNA]</scope>
    <source>
        <strain evidence="5 6">D78</strain>
    </source>
</reference>
<keyword evidence="1" id="KW-0805">Transcription regulation</keyword>
<protein>
    <submittedName>
        <fullName evidence="5">Helix-turn-helix domain-containing protein</fullName>
    </submittedName>
</protein>
<dbReference type="Gene3D" id="1.10.10.60">
    <property type="entry name" value="Homeodomain-like"/>
    <property type="match status" value="2"/>
</dbReference>
<dbReference type="SUPFAM" id="SSF55781">
    <property type="entry name" value="GAF domain-like"/>
    <property type="match status" value="1"/>
</dbReference>
<comment type="caution">
    <text evidence="5">The sequence shown here is derived from an EMBL/GenBank/DDBJ whole genome shotgun (WGS) entry which is preliminary data.</text>
</comment>
<dbReference type="PANTHER" id="PTHR46796:SF6">
    <property type="entry name" value="ARAC SUBFAMILY"/>
    <property type="match status" value="1"/>
</dbReference>
<sequence>MDGSTDLLLPKHPAYRHTYDVYSVIAGGLAPPNIEEVSTSWRRSACQYGINPDKSEAPNILTLKEVESHRQALDDLIFCAQEEIDHLYKVVRDAGYTVLLCNRTGVAVEHRGDATAADQFKNWGAWLGGVFAEELEGTNGIGTCIAEERSVTIHRSQHFRSRNTDLSCSGAPIFDIDGTLMAVLDVSSVDPGLSESAHGLAGPLTIKSARAIEERYFRTRFRKEWIVMIVPPEDDSNAMLLAVDAGERIIAANRSARDTFHLQNDAFPSGLSLWTIFVKDADLFRPTKAEDLPKTLTRQGDFSQWLVLATPPQKASSLLYGQKDVALHTRPRLGLLGALKNLPPKTTVYGGLSPRTMRRVCEYIEQHFSERIQIAELAGIASLSIYHFARQFRVSAGVTPHIYITRKRLEVARTMLTQTDLSVTEVALAAGFSDQSHFTRLFRHFVGTTPARFRWSQR</sequence>
<gene>
    <name evidence="5" type="ORF">SMD27_24015</name>
</gene>